<keyword evidence="5" id="KW-1185">Reference proteome</keyword>
<evidence type="ECO:0000256" key="3">
    <source>
        <dbReference type="SAM" id="SignalP"/>
    </source>
</evidence>
<proteinExistence type="predicted"/>
<feature type="signal peptide" evidence="3">
    <location>
        <begin position="1"/>
        <end position="20"/>
    </location>
</feature>
<sequence length="696" mass="69772">MPSWRVLLFSLLASTTCVSAAPLQADVQDVAVKVKAAVSARSNGLALAVPRCNCDADSTKTTVTISSGSESDSDDSGSSGDDSESDSSSDSSSPDSPSDASDSDSSSNDSNSDSSTPDNSNSGSSTQENSDSSSIDLSVVLSLPDIVNGCTDKVSPLVDQLKSLPASDCTSANIQPIALEIKGALSAAIDQINVLAKANLGVDAILTTSGSALSIQACAQLIANLSIMIFACISVVLKLVVSAELTAVIAIFADLCITLGSFIQISCGLVAVEGGLLAVVTPLIKTSLGVCITLGITSAFEFCGIDFVQLGLDLGISAGATLAVGASVSIVTIINECTAKVGPLLDQLKGLGADDCTSDNIGAIVVQIKDILVSATVQVKGLIGATVDVALASDAGVSISVSDCAKLVGDFSISLFVCIDAVLKVVVSAEIDAVISVFAELGVCIGDLLNACCSVVTFDGTLVAVLVPIIKASLGVCITLGCTDAFGFLGIDFNALATELGIAVGTTVVVSLPSIIADVTAQITPLIAQLKGLGADECTGDKVGAIVAQIKVILVAATAQVNLLVNVGADVALKTTAGAVLSVDACAKVCADLCTLIFGCLDIVIGLVLSVNAQAVIIICADLGVCVGAFIQACCSVIVGLQASLVGLISVSLGVCIKLAITDAFAFLGVNFKDLAASLGLNFGGLLHQILGFVPF</sequence>
<feature type="transmembrane region" description="Helical" evidence="2">
    <location>
        <begin position="314"/>
        <end position="334"/>
    </location>
</feature>
<accession>A0ABR3FLI7</accession>
<evidence type="ECO:0000313" key="4">
    <source>
        <dbReference type="EMBL" id="KAL0576260.1"/>
    </source>
</evidence>
<feature type="compositionally biased region" description="Low complexity" evidence="1">
    <location>
        <begin position="88"/>
        <end position="133"/>
    </location>
</feature>
<dbReference type="Proteomes" id="UP001465976">
    <property type="component" value="Unassembled WGS sequence"/>
</dbReference>
<evidence type="ECO:0000313" key="5">
    <source>
        <dbReference type="Proteomes" id="UP001465976"/>
    </source>
</evidence>
<evidence type="ECO:0000256" key="1">
    <source>
        <dbReference type="SAM" id="MobiDB-lite"/>
    </source>
</evidence>
<feature type="transmembrane region" description="Helical" evidence="2">
    <location>
        <begin position="675"/>
        <end position="694"/>
    </location>
</feature>
<comment type="caution">
    <text evidence="4">The sequence shown here is derived from an EMBL/GenBank/DDBJ whole genome shotgun (WGS) entry which is preliminary data.</text>
</comment>
<evidence type="ECO:0000256" key="2">
    <source>
        <dbReference type="SAM" id="Phobius"/>
    </source>
</evidence>
<organism evidence="4 5">
    <name type="scientific">Marasmius crinis-equi</name>
    <dbReference type="NCBI Taxonomy" id="585013"/>
    <lineage>
        <taxon>Eukaryota</taxon>
        <taxon>Fungi</taxon>
        <taxon>Dikarya</taxon>
        <taxon>Basidiomycota</taxon>
        <taxon>Agaricomycotina</taxon>
        <taxon>Agaricomycetes</taxon>
        <taxon>Agaricomycetidae</taxon>
        <taxon>Agaricales</taxon>
        <taxon>Marasmiineae</taxon>
        <taxon>Marasmiaceae</taxon>
        <taxon>Marasmius</taxon>
    </lineage>
</organism>
<keyword evidence="2" id="KW-0472">Membrane</keyword>
<feature type="chain" id="PRO_5047443509" evidence="3">
    <location>
        <begin position="21"/>
        <end position="696"/>
    </location>
</feature>
<keyword evidence="3" id="KW-0732">Signal</keyword>
<name>A0ABR3FLI7_9AGAR</name>
<feature type="transmembrane region" description="Helical" evidence="2">
    <location>
        <begin position="589"/>
        <end position="609"/>
    </location>
</feature>
<feature type="compositionally biased region" description="Acidic residues" evidence="1">
    <location>
        <begin position="71"/>
        <end position="87"/>
    </location>
</feature>
<feature type="region of interest" description="Disordered" evidence="1">
    <location>
        <begin position="59"/>
        <end position="133"/>
    </location>
</feature>
<reference evidence="4 5" key="1">
    <citation type="submission" date="2024-02" db="EMBL/GenBank/DDBJ databases">
        <title>A draft genome for the cacao thread blight pathogen Marasmius crinis-equi.</title>
        <authorList>
            <person name="Cohen S.P."/>
            <person name="Baruah I.K."/>
            <person name="Amoako-Attah I."/>
            <person name="Bukari Y."/>
            <person name="Meinhardt L.W."/>
            <person name="Bailey B.A."/>
        </authorList>
    </citation>
    <scope>NUCLEOTIDE SEQUENCE [LARGE SCALE GENOMIC DNA]</scope>
    <source>
        <strain evidence="4 5">GH-76</strain>
    </source>
</reference>
<gene>
    <name evidence="4" type="ORF">V5O48_005704</name>
</gene>
<feature type="transmembrane region" description="Helical" evidence="2">
    <location>
        <begin position="221"/>
        <end position="241"/>
    </location>
</feature>
<protein>
    <submittedName>
        <fullName evidence="4">Uncharacterized protein</fullName>
    </submittedName>
</protein>
<feature type="transmembrane region" description="Helical" evidence="2">
    <location>
        <begin position="248"/>
        <end position="271"/>
    </location>
</feature>
<feature type="transmembrane region" description="Helical" evidence="2">
    <location>
        <begin position="283"/>
        <end position="302"/>
    </location>
</feature>
<keyword evidence="2" id="KW-1133">Transmembrane helix</keyword>
<keyword evidence="2" id="KW-0812">Transmembrane</keyword>
<dbReference type="EMBL" id="JBAHYK010000234">
    <property type="protein sequence ID" value="KAL0576260.1"/>
    <property type="molecule type" value="Genomic_DNA"/>
</dbReference>